<sequence>MQDRLANETEEQRDHRFRLISDRLSNETEEQRTHRLSLISDRLSNETQEQRAHRLGLIHDRLNNETEEQRTRRLGLMQDRLANETEEQRAHRFRLISNRLSNETDEQRAHRLRLISDRLSNETEEQRAHRLGLIHDRLSNETPEARLNRLNTMRQTSHIRRAEQLPLTPHQAGLILVVESLEDLSSSKEFVVDTQRLNKALTSLISNNHLYRDVRAYFESSANITPLVQIVEYYIQEDGTEETSSNQYVIINDNKAILRGSFHQGDLRFNSSRGKQCTGIAAVACVAFTVLDPNNWSKSDIDKYYNDCIASRNNPAFGEMNPDYLAVTDLMPSLVYNRQNIAIKVLEETNINSHLDNDNSSDGFPNLRNALRSFFTEYSSGILTTNAITVAVHYRTSYYYLFDSHARGAKGSSAPINGAACCMRFTDLNDLHTVLRRNLFVSPNKPPGGNLRDNLNVYSLTPLVVAVDNQMRSFRPISEQSAIEMMESPTFIPSPINLLQPPIQVIESVEKTLQSALAQGSEIQLPITAHNSLNTIYIESTSILQNIDDNVPNLENVVGVNTSLTDDTMRLAAITRKTAPPLNLERERRMEELCWYFIYPDGKNGFGEERENPVSPLDYFQNRIMSNERRFN</sequence>
<evidence type="ECO:0000313" key="3">
    <source>
        <dbReference type="Proteomes" id="UP000814243"/>
    </source>
</evidence>
<name>A0A922SCK0_SPOEX</name>
<dbReference type="EMBL" id="JACEFF010000675">
    <property type="protein sequence ID" value="KAH9632987.1"/>
    <property type="molecule type" value="Genomic_DNA"/>
</dbReference>
<dbReference type="AlphaFoldDB" id="A0A922SCK0"/>
<comment type="caution">
    <text evidence="2">The sequence shown here is derived from an EMBL/GenBank/DDBJ whole genome shotgun (WGS) entry which is preliminary data.</text>
</comment>
<accession>A0A922SCK0</accession>
<protein>
    <recommendedName>
        <fullName evidence="1">STPR domain-containing protein</fullName>
    </recommendedName>
</protein>
<organism evidence="2 3">
    <name type="scientific">Spodoptera exigua</name>
    <name type="common">Beet armyworm</name>
    <name type="synonym">Noctua fulgens</name>
    <dbReference type="NCBI Taxonomy" id="7107"/>
    <lineage>
        <taxon>Eukaryota</taxon>
        <taxon>Metazoa</taxon>
        <taxon>Ecdysozoa</taxon>
        <taxon>Arthropoda</taxon>
        <taxon>Hexapoda</taxon>
        <taxon>Insecta</taxon>
        <taxon>Pterygota</taxon>
        <taxon>Neoptera</taxon>
        <taxon>Endopterygota</taxon>
        <taxon>Lepidoptera</taxon>
        <taxon>Glossata</taxon>
        <taxon>Ditrysia</taxon>
        <taxon>Noctuoidea</taxon>
        <taxon>Noctuidae</taxon>
        <taxon>Amphipyrinae</taxon>
        <taxon>Spodoptera</taxon>
    </lineage>
</organism>
<gene>
    <name evidence="2" type="ORF">HF086_000347</name>
</gene>
<dbReference type="PANTHER" id="PTHR40552:SF6">
    <property type="entry name" value="FI09606P-RELATED"/>
    <property type="match status" value="1"/>
</dbReference>
<feature type="domain" description="STPR" evidence="1">
    <location>
        <begin position="98"/>
        <end position="149"/>
    </location>
</feature>
<dbReference type="Proteomes" id="UP000814243">
    <property type="component" value="Unassembled WGS sequence"/>
</dbReference>
<evidence type="ECO:0000259" key="1">
    <source>
        <dbReference type="Pfam" id="PF21107"/>
    </source>
</evidence>
<dbReference type="Gene3D" id="3.90.70.120">
    <property type="match status" value="1"/>
</dbReference>
<dbReference type="Pfam" id="PF21107">
    <property type="entry name" value="STPRs"/>
    <property type="match status" value="1"/>
</dbReference>
<evidence type="ECO:0000313" key="2">
    <source>
        <dbReference type="EMBL" id="KAH9632987.1"/>
    </source>
</evidence>
<proteinExistence type="predicted"/>
<dbReference type="InterPro" id="IPR048998">
    <property type="entry name" value="STPR"/>
</dbReference>
<reference evidence="2" key="1">
    <citation type="journal article" date="2021" name="G3 (Bethesda)">
        <title>Genome and transcriptome analysis of the beet armyworm Spodoptera exigua reveals targets for pest control. .</title>
        <authorList>
            <person name="Simon S."/>
            <person name="Breeschoten T."/>
            <person name="Jansen H.J."/>
            <person name="Dirks R.P."/>
            <person name="Schranz M.E."/>
            <person name="Ros V.I.D."/>
        </authorList>
    </citation>
    <scope>NUCLEOTIDE SEQUENCE</scope>
    <source>
        <strain evidence="2">TB_SE_WUR_2020</strain>
    </source>
</reference>
<dbReference type="PANTHER" id="PTHR40552">
    <property type="entry name" value="AT05186P-RELATED"/>
    <property type="match status" value="1"/>
</dbReference>